<dbReference type="AlphaFoldDB" id="A0A9P6NPQ3"/>
<gene>
    <name evidence="1" type="ORF">CROQUDRAFT_261071</name>
</gene>
<organism evidence="1 2">
    <name type="scientific">Cronartium quercuum f. sp. fusiforme G11</name>
    <dbReference type="NCBI Taxonomy" id="708437"/>
    <lineage>
        <taxon>Eukaryota</taxon>
        <taxon>Fungi</taxon>
        <taxon>Dikarya</taxon>
        <taxon>Basidiomycota</taxon>
        <taxon>Pucciniomycotina</taxon>
        <taxon>Pucciniomycetes</taxon>
        <taxon>Pucciniales</taxon>
        <taxon>Coleosporiaceae</taxon>
        <taxon>Cronartium</taxon>
    </lineage>
</organism>
<name>A0A9P6NPQ3_9BASI</name>
<protein>
    <submittedName>
        <fullName evidence="1">Uncharacterized protein</fullName>
    </submittedName>
</protein>
<dbReference type="OrthoDB" id="10435343at2759"/>
<proteinExistence type="predicted"/>
<comment type="caution">
    <text evidence="1">The sequence shown here is derived from an EMBL/GenBank/DDBJ whole genome shotgun (WGS) entry which is preliminary data.</text>
</comment>
<keyword evidence="2" id="KW-1185">Reference proteome</keyword>
<sequence length="265" mass="28474">MAHKFIWLRLRLSFSRFMFLILLWGKISTSTPLDNQLGNWLPARALSNLQYLQPRRRQPSSGLSKTLYSRANSPVKTTGLTNVNISSTDNKNLAKGKQVATTPSTNSSVTPITACPGAPKGVMSVLPAALNLPSKAGILCMSPKNQTNPPKIIPQNVATGSGEILAKNCVCAFNLIQQSLFKQFGLPPGPKDINTNKPQNLTTYKWLNGDIFSATCGAPVIETIPQCDKKPIPSSGCAIVSKMTACGTVDTCTVKITAKGELDLM</sequence>
<reference evidence="1" key="1">
    <citation type="submission" date="2013-11" db="EMBL/GenBank/DDBJ databases">
        <title>Genome sequence of the fusiform rust pathogen reveals effectors for host alternation and coevolution with pine.</title>
        <authorList>
            <consortium name="DOE Joint Genome Institute"/>
            <person name="Smith K."/>
            <person name="Pendleton A."/>
            <person name="Kubisiak T."/>
            <person name="Anderson C."/>
            <person name="Salamov A."/>
            <person name="Aerts A."/>
            <person name="Riley R."/>
            <person name="Clum A."/>
            <person name="Lindquist E."/>
            <person name="Ence D."/>
            <person name="Campbell M."/>
            <person name="Kronenberg Z."/>
            <person name="Feau N."/>
            <person name="Dhillon B."/>
            <person name="Hamelin R."/>
            <person name="Burleigh J."/>
            <person name="Smith J."/>
            <person name="Yandell M."/>
            <person name="Nelson C."/>
            <person name="Grigoriev I."/>
            <person name="Davis J."/>
        </authorList>
    </citation>
    <scope>NUCLEOTIDE SEQUENCE</scope>
    <source>
        <strain evidence="1">G11</strain>
    </source>
</reference>
<dbReference type="EMBL" id="MU167223">
    <property type="protein sequence ID" value="KAG0149938.1"/>
    <property type="molecule type" value="Genomic_DNA"/>
</dbReference>
<evidence type="ECO:0000313" key="2">
    <source>
        <dbReference type="Proteomes" id="UP000886653"/>
    </source>
</evidence>
<evidence type="ECO:0000313" key="1">
    <source>
        <dbReference type="EMBL" id="KAG0149938.1"/>
    </source>
</evidence>
<accession>A0A9P6NPQ3</accession>
<dbReference type="Proteomes" id="UP000886653">
    <property type="component" value="Unassembled WGS sequence"/>
</dbReference>